<feature type="region of interest" description="Disordered" evidence="1">
    <location>
        <begin position="1"/>
        <end position="88"/>
    </location>
</feature>
<keyword evidence="3" id="KW-1185">Reference proteome</keyword>
<proteinExistence type="predicted"/>
<dbReference type="Proteomes" id="UP000324222">
    <property type="component" value="Unassembled WGS sequence"/>
</dbReference>
<evidence type="ECO:0000313" key="2">
    <source>
        <dbReference type="EMBL" id="MPC89721.1"/>
    </source>
</evidence>
<comment type="caution">
    <text evidence="2">The sequence shown here is derived from an EMBL/GenBank/DDBJ whole genome shotgun (WGS) entry which is preliminary data.</text>
</comment>
<gene>
    <name evidence="2" type="ORF">E2C01_084680</name>
</gene>
<dbReference type="EMBL" id="VSRR010081958">
    <property type="protein sequence ID" value="MPC89721.1"/>
    <property type="molecule type" value="Genomic_DNA"/>
</dbReference>
<protein>
    <submittedName>
        <fullName evidence="2">Uncharacterized protein</fullName>
    </submittedName>
</protein>
<feature type="compositionally biased region" description="Acidic residues" evidence="1">
    <location>
        <begin position="42"/>
        <end position="68"/>
    </location>
</feature>
<sequence>MDEFSIMSGVSKGQRSSRGGSKKGCQGEEGTLLPMDGLTQLLEEEEEEEEEEERKEEEEGKEEEEEEEKNVNRSVDGNVSMLMRRRNS</sequence>
<organism evidence="2 3">
    <name type="scientific">Portunus trituberculatus</name>
    <name type="common">Swimming crab</name>
    <name type="synonym">Neptunus trituberculatus</name>
    <dbReference type="NCBI Taxonomy" id="210409"/>
    <lineage>
        <taxon>Eukaryota</taxon>
        <taxon>Metazoa</taxon>
        <taxon>Ecdysozoa</taxon>
        <taxon>Arthropoda</taxon>
        <taxon>Crustacea</taxon>
        <taxon>Multicrustacea</taxon>
        <taxon>Malacostraca</taxon>
        <taxon>Eumalacostraca</taxon>
        <taxon>Eucarida</taxon>
        <taxon>Decapoda</taxon>
        <taxon>Pleocyemata</taxon>
        <taxon>Brachyura</taxon>
        <taxon>Eubrachyura</taxon>
        <taxon>Portunoidea</taxon>
        <taxon>Portunidae</taxon>
        <taxon>Portuninae</taxon>
        <taxon>Portunus</taxon>
    </lineage>
</organism>
<feature type="compositionally biased region" description="Low complexity" evidence="1">
    <location>
        <begin position="8"/>
        <end position="19"/>
    </location>
</feature>
<dbReference type="AlphaFoldDB" id="A0A5B7IVZ0"/>
<name>A0A5B7IVZ0_PORTR</name>
<accession>A0A5B7IVZ0</accession>
<evidence type="ECO:0000313" key="3">
    <source>
        <dbReference type="Proteomes" id="UP000324222"/>
    </source>
</evidence>
<reference evidence="2 3" key="1">
    <citation type="submission" date="2019-05" db="EMBL/GenBank/DDBJ databases">
        <title>Another draft genome of Portunus trituberculatus and its Hox gene families provides insights of decapod evolution.</title>
        <authorList>
            <person name="Jeong J.-H."/>
            <person name="Song I."/>
            <person name="Kim S."/>
            <person name="Choi T."/>
            <person name="Kim D."/>
            <person name="Ryu S."/>
            <person name="Kim W."/>
        </authorList>
    </citation>
    <scope>NUCLEOTIDE SEQUENCE [LARGE SCALE GENOMIC DNA]</scope>
    <source>
        <tissue evidence="2">Muscle</tissue>
    </source>
</reference>
<evidence type="ECO:0000256" key="1">
    <source>
        <dbReference type="SAM" id="MobiDB-lite"/>
    </source>
</evidence>